<evidence type="ECO:0000256" key="3">
    <source>
        <dbReference type="ARBA" id="ARBA00022448"/>
    </source>
</evidence>
<dbReference type="OrthoDB" id="96739at2759"/>
<proteinExistence type="inferred from homology"/>
<evidence type="ECO:0000256" key="7">
    <source>
        <dbReference type="ARBA" id="ARBA00044637"/>
    </source>
</evidence>
<keyword evidence="6 15" id="KW-0472">Membrane</keyword>
<evidence type="ECO:0000313" key="17">
    <source>
        <dbReference type="EMBL" id="KAG6961705.1"/>
    </source>
</evidence>
<comment type="caution">
    <text evidence="17">The sequence shown here is derived from an EMBL/GenBank/DDBJ whole genome shotgun (WGS) entry which is preliminary data.</text>
</comment>
<protein>
    <recommendedName>
        <fullName evidence="13">Hexose transporter 1</fullName>
    </recommendedName>
</protein>
<dbReference type="VEuPathDB" id="FungiDB:PC110_g12405"/>
<evidence type="ECO:0000256" key="12">
    <source>
        <dbReference type="ARBA" id="ARBA00044710"/>
    </source>
</evidence>
<evidence type="ECO:0000259" key="16">
    <source>
        <dbReference type="PROSITE" id="PS50850"/>
    </source>
</evidence>
<dbReference type="InterPro" id="IPR005829">
    <property type="entry name" value="Sugar_transporter_CS"/>
</dbReference>
<feature type="transmembrane region" description="Helical" evidence="15">
    <location>
        <begin position="443"/>
        <end position="463"/>
    </location>
</feature>
<keyword evidence="4 15" id="KW-0812">Transmembrane</keyword>
<feature type="transmembrane region" description="Helical" evidence="15">
    <location>
        <begin position="87"/>
        <end position="106"/>
    </location>
</feature>
<dbReference type="InterPro" id="IPR020846">
    <property type="entry name" value="MFS_dom"/>
</dbReference>
<evidence type="ECO:0000256" key="15">
    <source>
        <dbReference type="SAM" id="Phobius"/>
    </source>
</evidence>
<comment type="catalytic activity">
    <reaction evidence="9">
        <text>D-xylose(out) = D-xylose(in)</text>
        <dbReference type="Rhea" id="RHEA:78427"/>
        <dbReference type="ChEBI" id="CHEBI:53455"/>
    </reaction>
    <physiologicalReaction direction="left-to-right" evidence="9">
        <dbReference type="Rhea" id="RHEA:78428"/>
    </physiologicalReaction>
</comment>
<feature type="domain" description="Major facilitator superfamily (MFS) profile" evidence="16">
    <location>
        <begin position="37"/>
        <end position="467"/>
    </location>
</feature>
<name>A0A8T1UH50_9STRA</name>
<dbReference type="NCBIfam" id="TIGR00879">
    <property type="entry name" value="SP"/>
    <property type="match status" value="1"/>
</dbReference>
<dbReference type="GO" id="GO:0015149">
    <property type="term" value="F:hexose transmembrane transporter activity"/>
    <property type="evidence" value="ECO:0007669"/>
    <property type="project" value="TreeGrafter"/>
</dbReference>
<evidence type="ECO:0000256" key="6">
    <source>
        <dbReference type="ARBA" id="ARBA00023136"/>
    </source>
</evidence>
<evidence type="ECO:0000256" key="13">
    <source>
        <dbReference type="ARBA" id="ARBA00044780"/>
    </source>
</evidence>
<comment type="catalytic activity">
    <reaction evidence="11">
        <text>D-glucosamine(out) = D-glucosamine(in)</text>
        <dbReference type="Rhea" id="RHEA:78423"/>
        <dbReference type="ChEBI" id="CHEBI:58723"/>
    </reaction>
    <physiologicalReaction direction="left-to-right" evidence="11">
        <dbReference type="Rhea" id="RHEA:78424"/>
    </physiologicalReaction>
</comment>
<feature type="transmembrane region" description="Helical" evidence="15">
    <location>
        <begin position="352"/>
        <end position="373"/>
    </location>
</feature>
<dbReference type="GO" id="GO:0016020">
    <property type="term" value="C:membrane"/>
    <property type="evidence" value="ECO:0007669"/>
    <property type="project" value="UniProtKB-SubCell"/>
</dbReference>
<dbReference type="EMBL" id="JAENGZ010000339">
    <property type="protein sequence ID" value="KAG6961705.1"/>
    <property type="molecule type" value="Genomic_DNA"/>
</dbReference>
<comment type="subunit">
    <text evidence="2">Homodimer.</text>
</comment>
<keyword evidence="5 15" id="KW-1133">Transmembrane helix</keyword>
<feature type="transmembrane region" description="Helical" evidence="15">
    <location>
        <begin position="379"/>
        <end position="402"/>
    </location>
</feature>
<evidence type="ECO:0000256" key="1">
    <source>
        <dbReference type="ARBA" id="ARBA00004141"/>
    </source>
</evidence>
<dbReference type="PANTHER" id="PTHR23503:SF8">
    <property type="entry name" value="FACILITATED GLUCOSE TRANSPORTER PROTEIN 1"/>
    <property type="match status" value="1"/>
</dbReference>
<dbReference type="InterPro" id="IPR045263">
    <property type="entry name" value="GLUT"/>
</dbReference>
<accession>A0A8T1UH50</accession>
<dbReference type="Pfam" id="PF00083">
    <property type="entry name" value="Sugar_tr"/>
    <property type="match status" value="1"/>
</dbReference>
<evidence type="ECO:0000256" key="9">
    <source>
        <dbReference type="ARBA" id="ARBA00044656"/>
    </source>
</evidence>
<dbReference type="PANTHER" id="PTHR23503">
    <property type="entry name" value="SOLUTE CARRIER FAMILY 2"/>
    <property type="match status" value="1"/>
</dbReference>
<evidence type="ECO:0000256" key="10">
    <source>
        <dbReference type="ARBA" id="ARBA00044662"/>
    </source>
</evidence>
<organism evidence="17 18">
    <name type="scientific">Phytophthora cactorum</name>
    <dbReference type="NCBI Taxonomy" id="29920"/>
    <lineage>
        <taxon>Eukaryota</taxon>
        <taxon>Sar</taxon>
        <taxon>Stramenopiles</taxon>
        <taxon>Oomycota</taxon>
        <taxon>Peronosporomycetes</taxon>
        <taxon>Peronosporales</taxon>
        <taxon>Peronosporaceae</taxon>
        <taxon>Phytophthora</taxon>
    </lineage>
</organism>
<dbReference type="PROSITE" id="PS00217">
    <property type="entry name" value="SUGAR_TRANSPORT_2"/>
    <property type="match status" value="1"/>
</dbReference>
<comment type="catalytic activity">
    <reaction evidence="12">
        <text>D-fructose(out) = D-fructose(in)</text>
        <dbReference type="Rhea" id="RHEA:60372"/>
        <dbReference type="ChEBI" id="CHEBI:37721"/>
    </reaction>
    <physiologicalReaction direction="left-to-right" evidence="12">
        <dbReference type="Rhea" id="RHEA:60373"/>
    </physiologicalReaction>
</comment>
<evidence type="ECO:0000313" key="18">
    <source>
        <dbReference type="Proteomes" id="UP000688947"/>
    </source>
</evidence>
<feature type="transmembrane region" description="Helical" evidence="15">
    <location>
        <begin position="203"/>
        <end position="220"/>
    </location>
</feature>
<dbReference type="PROSITE" id="PS50850">
    <property type="entry name" value="MFS"/>
    <property type="match status" value="1"/>
</dbReference>
<keyword evidence="3 14" id="KW-0813">Transport</keyword>
<comment type="similarity">
    <text evidence="14">Belongs to the major facilitator superfamily. Sugar transporter (TC 2.A.1.1) family.</text>
</comment>
<dbReference type="Proteomes" id="UP000688947">
    <property type="component" value="Unassembled WGS sequence"/>
</dbReference>
<evidence type="ECO:0000256" key="4">
    <source>
        <dbReference type="ARBA" id="ARBA00022692"/>
    </source>
</evidence>
<comment type="subcellular location">
    <subcellularLocation>
        <location evidence="1">Membrane</location>
        <topology evidence="1">Multi-pass membrane protein</topology>
    </subcellularLocation>
</comment>
<comment type="catalytic activity">
    <reaction evidence="7">
        <text>D-galactose(in) = D-galactose(out)</text>
        <dbReference type="Rhea" id="RHEA:34915"/>
        <dbReference type="ChEBI" id="CHEBI:4139"/>
    </reaction>
    <physiologicalReaction direction="right-to-left" evidence="7">
        <dbReference type="Rhea" id="RHEA:34917"/>
    </physiologicalReaction>
</comment>
<sequence length="490" mass="53250">MTGSYAEIGEPKPITAFDDATKLAARLIKPKPILYTSMFLSWLQPFQSGWSTAQMNLSQYNDTDECNARPIADDICLMFPGHSKLQWTFAVNAWIFGAMIGSLSCGHFGDKYGRKKTLMGNCIFMILGGVVQASVSNIWAFAVGRLISGLASGTATGTIGAYVNELSPPHMRNTLGLGLQIFTTLGILVPAICFFFANTSNGWRYLAAFPCILAVIYLTLAPSMTIESPAWLLTKGRTEEAKQVIANLYGEEHVNTAMSWLEVNKPHAEEGSITSRESMFDPRYRMQLFGGLLLSCAQQLSGINAVFYYSGAIFSDAGISDSRIGTLIINFINIWPAFVTGVMANRFGARNMILWGLAGMVVMAVGMTVAFVVDLPALSIVFTALYVIAFGVTLGPLVWVMTADIFPDSIRASASSLCIGINWLCNLIVGVAYPYISDALGDYAYVPFVVLLIVFYLLALNLVPETSGKSAEEILAEYDSRGIKYTSASD</sequence>
<comment type="catalytic activity">
    <reaction evidence="10">
        <text>D-mannose(out) = D-mannose(in)</text>
        <dbReference type="Rhea" id="RHEA:78391"/>
        <dbReference type="ChEBI" id="CHEBI:4208"/>
    </reaction>
    <physiologicalReaction direction="left-to-right" evidence="10">
        <dbReference type="Rhea" id="RHEA:78392"/>
    </physiologicalReaction>
</comment>
<feature type="transmembrane region" description="Helical" evidence="15">
    <location>
        <begin position="414"/>
        <end position="437"/>
    </location>
</feature>
<reference evidence="17" key="1">
    <citation type="submission" date="2021-01" db="EMBL/GenBank/DDBJ databases">
        <title>Phytophthora aleatoria, a newly-described species from Pinus radiata is distinct from Phytophthora cactorum isolates based on comparative genomics.</title>
        <authorList>
            <person name="Mcdougal R."/>
            <person name="Panda P."/>
            <person name="Williams N."/>
            <person name="Studholme D.J."/>
        </authorList>
    </citation>
    <scope>NUCLEOTIDE SEQUENCE</scope>
    <source>
        <strain evidence="17">NZFS 3830</strain>
    </source>
</reference>
<evidence type="ECO:0000256" key="11">
    <source>
        <dbReference type="ARBA" id="ARBA00044668"/>
    </source>
</evidence>
<feature type="transmembrane region" description="Helical" evidence="15">
    <location>
        <begin position="324"/>
        <end position="345"/>
    </location>
</feature>
<evidence type="ECO:0000256" key="8">
    <source>
        <dbReference type="ARBA" id="ARBA00044648"/>
    </source>
</evidence>
<dbReference type="InterPro" id="IPR005828">
    <property type="entry name" value="MFS_sugar_transport-like"/>
</dbReference>
<evidence type="ECO:0000256" key="14">
    <source>
        <dbReference type="RuleBase" id="RU003346"/>
    </source>
</evidence>
<evidence type="ECO:0000256" key="2">
    <source>
        <dbReference type="ARBA" id="ARBA00011738"/>
    </source>
</evidence>
<comment type="catalytic activity">
    <reaction evidence="8">
        <text>D-glucose(out) = D-glucose(in)</text>
        <dbReference type="Rhea" id="RHEA:60376"/>
        <dbReference type="ChEBI" id="CHEBI:4167"/>
    </reaction>
    <physiologicalReaction direction="left-to-right" evidence="8">
        <dbReference type="Rhea" id="RHEA:60377"/>
    </physiologicalReaction>
</comment>
<dbReference type="InterPro" id="IPR003663">
    <property type="entry name" value="Sugar/inositol_transpt"/>
</dbReference>
<gene>
    <name evidence="17" type="ORF">JG687_00007562</name>
</gene>
<feature type="transmembrane region" description="Helical" evidence="15">
    <location>
        <begin position="118"/>
        <end position="140"/>
    </location>
</feature>
<evidence type="ECO:0000256" key="5">
    <source>
        <dbReference type="ARBA" id="ARBA00022989"/>
    </source>
</evidence>
<dbReference type="AlphaFoldDB" id="A0A8T1UH50"/>
<feature type="transmembrane region" description="Helical" evidence="15">
    <location>
        <begin position="175"/>
        <end position="197"/>
    </location>
</feature>